<dbReference type="Pfam" id="PF00474">
    <property type="entry name" value="SSF"/>
    <property type="match status" value="1"/>
</dbReference>
<comment type="similarity">
    <text evidence="2 6">Belongs to the sodium:solute symporter (SSF) (TC 2.A.21) family.</text>
</comment>
<feature type="transmembrane region" description="Helical" evidence="7">
    <location>
        <begin position="135"/>
        <end position="160"/>
    </location>
</feature>
<feature type="transmembrane region" description="Helical" evidence="7">
    <location>
        <begin position="372"/>
        <end position="392"/>
    </location>
</feature>
<feature type="transmembrane region" description="Helical" evidence="7">
    <location>
        <begin position="295"/>
        <end position="320"/>
    </location>
</feature>
<feature type="transmembrane region" description="Helical" evidence="7">
    <location>
        <begin position="91"/>
        <end position="109"/>
    </location>
</feature>
<dbReference type="PANTHER" id="PTHR46154">
    <property type="match status" value="1"/>
</dbReference>
<evidence type="ECO:0000256" key="2">
    <source>
        <dbReference type="ARBA" id="ARBA00006434"/>
    </source>
</evidence>
<dbReference type="InParanoid" id="K0KHH1"/>
<evidence type="ECO:0000313" key="9">
    <source>
        <dbReference type="Proteomes" id="UP000009328"/>
    </source>
</evidence>
<feature type="transmembrane region" description="Helical" evidence="7">
    <location>
        <begin position="51"/>
        <end position="71"/>
    </location>
</feature>
<dbReference type="InterPro" id="IPR031155">
    <property type="entry name" value="DUR"/>
</dbReference>
<gene>
    <name evidence="8" type="ORF">BN7_4234</name>
</gene>
<feature type="transmembrane region" description="Helical" evidence="7">
    <location>
        <begin position="166"/>
        <end position="186"/>
    </location>
</feature>
<keyword evidence="3 7" id="KW-0812">Transmembrane</keyword>
<evidence type="ECO:0000256" key="5">
    <source>
        <dbReference type="ARBA" id="ARBA00023136"/>
    </source>
</evidence>
<evidence type="ECO:0000256" key="7">
    <source>
        <dbReference type="SAM" id="Phobius"/>
    </source>
</evidence>
<dbReference type="PANTHER" id="PTHR46154:SF3">
    <property type="entry name" value="DUR32P"/>
    <property type="match status" value="1"/>
</dbReference>
<feature type="transmembrane region" description="Helical" evidence="7">
    <location>
        <begin position="432"/>
        <end position="453"/>
    </location>
</feature>
<dbReference type="InterPro" id="IPR038377">
    <property type="entry name" value="Na/Glc_symporter_sf"/>
</dbReference>
<comment type="caution">
    <text evidence="8">The sequence shown here is derived from an EMBL/GenBank/DDBJ whole genome shotgun (WGS) entry which is preliminary data.</text>
</comment>
<evidence type="ECO:0000313" key="8">
    <source>
        <dbReference type="EMBL" id="CCH44665.1"/>
    </source>
</evidence>
<evidence type="ECO:0000256" key="1">
    <source>
        <dbReference type="ARBA" id="ARBA00004141"/>
    </source>
</evidence>
<dbReference type="GO" id="GO:0015204">
    <property type="term" value="F:urea transmembrane transporter activity"/>
    <property type="evidence" value="ECO:0007669"/>
    <property type="project" value="InterPro"/>
</dbReference>
<dbReference type="Gene3D" id="1.20.1730.10">
    <property type="entry name" value="Sodium/glucose cotransporter"/>
    <property type="match status" value="1"/>
</dbReference>
<proteinExistence type="inferred from homology"/>
<feature type="transmembrane region" description="Helical" evidence="7">
    <location>
        <begin position="12"/>
        <end position="30"/>
    </location>
</feature>
<keyword evidence="9" id="KW-1185">Reference proteome</keyword>
<accession>K0KHH1</accession>
<dbReference type="AlphaFoldDB" id="K0KHH1"/>
<keyword evidence="4 7" id="KW-1133">Transmembrane helix</keyword>
<feature type="transmembrane region" description="Helical" evidence="7">
    <location>
        <begin position="460"/>
        <end position="480"/>
    </location>
</feature>
<reference evidence="8 9" key="1">
    <citation type="journal article" date="2012" name="Eukaryot. Cell">
        <title>Draft genome sequence of Wickerhamomyces ciferrii NRRL Y-1031 F-60-10.</title>
        <authorList>
            <person name="Schneider J."/>
            <person name="Andrea H."/>
            <person name="Blom J."/>
            <person name="Jaenicke S."/>
            <person name="Ruckert C."/>
            <person name="Schorsch C."/>
            <person name="Szczepanowski R."/>
            <person name="Farwick M."/>
            <person name="Goesmann A."/>
            <person name="Puhler A."/>
            <person name="Schaffer S."/>
            <person name="Tauch A."/>
            <person name="Kohler T."/>
            <person name="Brinkrolf K."/>
        </authorList>
    </citation>
    <scope>NUCLEOTIDE SEQUENCE [LARGE SCALE GENOMIC DNA]</scope>
    <source>
        <strain evidence="9">ATCC 14091 / BCRC 22168 / CBS 111 / JCM 3599 / NBRC 0793 / NRRL Y-1031 F-60-10</strain>
    </source>
</reference>
<dbReference type="STRING" id="1206466.K0KHH1"/>
<evidence type="ECO:0000256" key="4">
    <source>
        <dbReference type="ARBA" id="ARBA00022989"/>
    </source>
</evidence>
<keyword evidence="5 7" id="KW-0472">Membrane</keyword>
<dbReference type="Proteomes" id="UP000009328">
    <property type="component" value="Unassembled WGS sequence"/>
</dbReference>
<dbReference type="InterPro" id="IPR001734">
    <property type="entry name" value="Na/solute_symporter"/>
</dbReference>
<feature type="transmembrane region" description="Helical" evidence="7">
    <location>
        <begin position="198"/>
        <end position="217"/>
    </location>
</feature>
<dbReference type="eggNOG" id="KOG2348">
    <property type="taxonomic scope" value="Eukaryota"/>
</dbReference>
<dbReference type="PROSITE" id="PS50283">
    <property type="entry name" value="NA_SOLUT_SYMP_3"/>
    <property type="match status" value="1"/>
</dbReference>
<dbReference type="EMBL" id="CAIF01000150">
    <property type="protein sequence ID" value="CCH44665.1"/>
    <property type="molecule type" value="Genomic_DNA"/>
</dbReference>
<comment type="subcellular location">
    <subcellularLocation>
        <location evidence="1">Membrane</location>
        <topology evidence="1">Multi-pass membrane protein</topology>
    </subcellularLocation>
</comment>
<evidence type="ECO:0000256" key="6">
    <source>
        <dbReference type="RuleBase" id="RU362091"/>
    </source>
</evidence>
<protein>
    <submittedName>
        <fullName evidence="8">Urea active transporter 3</fullName>
    </submittedName>
</protein>
<sequence>MSEASELLSQGAGYGVLIGGGVIFTLFILITTKLNNKYLNEDSKSTEMFMVANRSVGIGLTASSVYSSWTWATELLWVTAMVYNYGVQSAFWYAAGGSIQICLLAIIGIESKKKIPTSHTCLEIVQLRYGKVAHILYMILCLINNLVSASSMILGAAAAISMMCDNLHIVASSLLIPFGVLLYTSFGGLKSTFLTDYVHSFILLIILCYINTAAISSDHIGGVDGLYNKVVSRESAGELRYIDGNYKGSFLTGKSQGALFFGLIHSIGDTGLTIMDSSYWQKSFSADVKANVPGYLIAAVLLYANDWAIGVILGLANVIIEDLPIFPTYPNKMTDLEVNSGFGLIYTVKALLGTGALRALLLVIYLSVTSTVSAQLISVSSIISFDIFKKYLKPNATNKQLIRISHLGVVFFGFFAAGFSIMLQYVGVDMTWFAYFYSMINCPGVIPMIFLLTWKHQTKAAFIISPILGIIGGLGVWIGTAYKLHGEATIKTLGEQLPCLYGGLTALLLPGFATVLISLIKPANYDWNLLTDKSHLIAIDQSEVDKFEKDINAGSKLDYNLSTLEIGFSNENENANESKVELESGLSHSNDQKIINKYRIIAYVSSILILLITWVLWPLPLYRDYIWSKAFFRGSTIMGLVWCYAAFIGIGLYPLYDGRNSFKRIFNGIRGNVKDFRNTKKI</sequence>
<organism evidence="8 9">
    <name type="scientific">Wickerhamomyces ciferrii (strain ATCC 14091 / BCRC 22168 / CBS 111 / JCM 3599 / NBRC 0793 / NRRL Y-1031 F-60-10)</name>
    <name type="common">Yeast</name>
    <name type="synonym">Pichia ciferrii</name>
    <dbReference type="NCBI Taxonomy" id="1206466"/>
    <lineage>
        <taxon>Eukaryota</taxon>
        <taxon>Fungi</taxon>
        <taxon>Dikarya</taxon>
        <taxon>Ascomycota</taxon>
        <taxon>Saccharomycotina</taxon>
        <taxon>Saccharomycetes</taxon>
        <taxon>Phaffomycetales</taxon>
        <taxon>Wickerhamomycetaceae</taxon>
        <taxon>Wickerhamomyces</taxon>
    </lineage>
</organism>
<feature type="transmembrane region" description="Helical" evidence="7">
    <location>
        <begin position="500"/>
        <end position="520"/>
    </location>
</feature>
<evidence type="ECO:0000256" key="3">
    <source>
        <dbReference type="ARBA" id="ARBA00022692"/>
    </source>
</evidence>
<feature type="transmembrane region" description="Helical" evidence="7">
    <location>
        <begin position="341"/>
        <end position="366"/>
    </location>
</feature>
<feature type="transmembrane region" description="Helical" evidence="7">
    <location>
        <begin position="637"/>
        <end position="656"/>
    </location>
</feature>
<dbReference type="GO" id="GO:0005886">
    <property type="term" value="C:plasma membrane"/>
    <property type="evidence" value="ECO:0007669"/>
    <property type="project" value="TreeGrafter"/>
</dbReference>
<dbReference type="CDD" id="cd11476">
    <property type="entry name" value="SLC5sbd_DUR3"/>
    <property type="match status" value="1"/>
</dbReference>
<feature type="transmembrane region" description="Helical" evidence="7">
    <location>
        <begin position="600"/>
        <end position="617"/>
    </location>
</feature>
<feature type="transmembrane region" description="Helical" evidence="7">
    <location>
        <begin position="404"/>
        <end position="426"/>
    </location>
</feature>
<name>K0KHH1_WICCF</name>
<dbReference type="HOGENOM" id="CLU_010778_2_1_1"/>